<evidence type="ECO:0000256" key="2">
    <source>
        <dbReference type="ARBA" id="ARBA00006742"/>
    </source>
</evidence>
<feature type="transmembrane region" description="Helical" evidence="11">
    <location>
        <begin position="24"/>
        <end position="44"/>
    </location>
</feature>
<keyword evidence="13" id="KW-1185">Reference proteome</keyword>
<dbReference type="PANTHER" id="PTHR33909">
    <property type="entry name" value="SEC TRANSLOCON ACCESSORY COMPLEX SUBUNIT YAJC"/>
    <property type="match status" value="1"/>
</dbReference>
<evidence type="ECO:0000256" key="4">
    <source>
        <dbReference type="ARBA" id="ARBA00022475"/>
    </source>
</evidence>
<sequence length="164" mass="17978">MSNFNLRSVTLNNLFLANANNGSGSLWTIIIFVVLIALMYFTMIKPQKKQQQKKMEMMNQLKKGDSVIMIDGLHGKIDSVNTKDKTVVLDADGIYLTFSRMAVQQILPGNATNAEPAATSESADKTEEAEQSEPTTDQKPDQPAEKPAEEKPASSSAETPDKSK</sequence>
<evidence type="ECO:0000256" key="9">
    <source>
        <dbReference type="ARBA" id="ARBA00023136"/>
    </source>
</evidence>
<proteinExistence type="inferred from homology"/>
<evidence type="ECO:0000256" key="3">
    <source>
        <dbReference type="ARBA" id="ARBA00022448"/>
    </source>
</evidence>
<comment type="similarity">
    <text evidence="2">Belongs to the YajC family.</text>
</comment>
<gene>
    <name evidence="12" type="primary">yajC</name>
    <name evidence="12" type="ORF">DKL58_06480</name>
</gene>
<dbReference type="PRINTS" id="PR01853">
    <property type="entry name" value="YAJCTRNLCASE"/>
</dbReference>
<reference evidence="12 13" key="1">
    <citation type="submission" date="2018-05" db="EMBL/GenBank/DDBJ databases">
        <title>Reference genomes for bee gut microbiota database.</title>
        <authorList>
            <person name="Ellegaard K.M."/>
        </authorList>
    </citation>
    <scope>NUCLEOTIDE SEQUENCE [LARGE SCALE GENOMIC DNA]</scope>
    <source>
        <strain evidence="12 13">ESL0186</strain>
    </source>
</reference>
<keyword evidence="3" id="KW-0813">Transport</keyword>
<name>A0ABN5LIC4_9LACO</name>
<comment type="subcellular location">
    <subcellularLocation>
        <location evidence="1">Cell membrane</location>
        <topology evidence="1">Single-pass membrane protein</topology>
    </subcellularLocation>
</comment>
<feature type="compositionally biased region" description="Basic and acidic residues" evidence="10">
    <location>
        <begin position="136"/>
        <end position="152"/>
    </location>
</feature>
<dbReference type="PANTHER" id="PTHR33909:SF1">
    <property type="entry name" value="SEC TRANSLOCON ACCESSORY COMPLEX SUBUNIT YAJC"/>
    <property type="match status" value="1"/>
</dbReference>
<evidence type="ECO:0000313" key="13">
    <source>
        <dbReference type="Proteomes" id="UP000246036"/>
    </source>
</evidence>
<dbReference type="SMART" id="SM01323">
    <property type="entry name" value="YajC"/>
    <property type="match status" value="1"/>
</dbReference>
<keyword evidence="9 11" id="KW-0472">Membrane</keyword>
<evidence type="ECO:0000256" key="11">
    <source>
        <dbReference type="SAM" id="Phobius"/>
    </source>
</evidence>
<dbReference type="NCBIfam" id="TIGR00739">
    <property type="entry name" value="yajC"/>
    <property type="match status" value="1"/>
</dbReference>
<evidence type="ECO:0000256" key="6">
    <source>
        <dbReference type="ARBA" id="ARBA00022927"/>
    </source>
</evidence>
<accession>A0ABN5LIC4</accession>
<feature type="region of interest" description="Disordered" evidence="10">
    <location>
        <begin position="112"/>
        <end position="164"/>
    </location>
</feature>
<organism evidence="12 13">
    <name type="scientific">Lactobacillus kullabergensis</name>
    <dbReference type="NCBI Taxonomy" id="1218493"/>
    <lineage>
        <taxon>Bacteria</taxon>
        <taxon>Bacillati</taxon>
        <taxon>Bacillota</taxon>
        <taxon>Bacilli</taxon>
        <taxon>Lactobacillales</taxon>
        <taxon>Lactobacillaceae</taxon>
        <taxon>Lactobacillus</taxon>
    </lineage>
</organism>
<keyword evidence="6" id="KW-0653">Protein transport</keyword>
<keyword evidence="4" id="KW-1003">Cell membrane</keyword>
<dbReference type="Proteomes" id="UP000246036">
    <property type="component" value="Chromosome"/>
</dbReference>
<keyword evidence="7 11" id="KW-1133">Transmembrane helix</keyword>
<dbReference type="EMBL" id="CP029477">
    <property type="protein sequence ID" value="AWM75637.1"/>
    <property type="molecule type" value="Genomic_DNA"/>
</dbReference>
<evidence type="ECO:0000256" key="7">
    <source>
        <dbReference type="ARBA" id="ARBA00022989"/>
    </source>
</evidence>
<dbReference type="InterPro" id="IPR003849">
    <property type="entry name" value="Preprotein_translocase_YajC"/>
</dbReference>
<evidence type="ECO:0000256" key="1">
    <source>
        <dbReference type="ARBA" id="ARBA00004162"/>
    </source>
</evidence>
<protein>
    <submittedName>
        <fullName evidence="12">Preprotein translocase subunit YajC</fullName>
    </submittedName>
</protein>
<dbReference type="Pfam" id="PF02699">
    <property type="entry name" value="YajC"/>
    <property type="match status" value="1"/>
</dbReference>
<keyword evidence="5 11" id="KW-0812">Transmembrane</keyword>
<evidence type="ECO:0000256" key="10">
    <source>
        <dbReference type="SAM" id="MobiDB-lite"/>
    </source>
</evidence>
<evidence type="ECO:0000313" key="12">
    <source>
        <dbReference type="EMBL" id="AWM75637.1"/>
    </source>
</evidence>
<evidence type="ECO:0000256" key="5">
    <source>
        <dbReference type="ARBA" id="ARBA00022692"/>
    </source>
</evidence>
<keyword evidence="8" id="KW-0811">Translocation</keyword>
<evidence type="ECO:0000256" key="8">
    <source>
        <dbReference type="ARBA" id="ARBA00023010"/>
    </source>
</evidence>